<keyword evidence="2" id="KW-1133">Transmembrane helix</keyword>
<reference evidence="3 4" key="1">
    <citation type="submission" date="2018-06" db="EMBL/GenBank/DDBJ databases">
        <authorList>
            <consortium name="PulseNet: The National Subtyping Network for Foodborne Disease Surveillance"/>
            <person name="Tarr C.L."/>
            <person name="Trees E."/>
            <person name="Katz L.S."/>
            <person name="Carleton-Romer H.A."/>
            <person name="Stroika S."/>
            <person name="Kucerova Z."/>
            <person name="Roache K.F."/>
            <person name="Sabol A.L."/>
            <person name="Besser J."/>
            <person name="Gerner-Smidt P."/>
        </authorList>
    </citation>
    <scope>NUCLEOTIDE SEQUENCE [LARGE SCALE GENOMIC DNA]</scope>
    <source>
        <strain evidence="3 4">PNUSAL000134</strain>
    </source>
</reference>
<evidence type="ECO:0000256" key="1">
    <source>
        <dbReference type="SAM" id="Coils"/>
    </source>
</evidence>
<gene>
    <name evidence="3" type="ORF">Y261_07235</name>
</gene>
<proteinExistence type="predicted"/>
<keyword evidence="2" id="KW-0472">Membrane</keyword>
<keyword evidence="2" id="KW-0812">Transmembrane</keyword>
<accession>A0AAN2WG60</accession>
<organism evidence="3 4">
    <name type="scientific">Listeria monocytogenes</name>
    <dbReference type="NCBI Taxonomy" id="1639"/>
    <lineage>
        <taxon>Bacteria</taxon>
        <taxon>Bacillati</taxon>
        <taxon>Bacillota</taxon>
        <taxon>Bacilli</taxon>
        <taxon>Bacillales</taxon>
        <taxon>Listeriaceae</taxon>
        <taxon>Listeria</taxon>
    </lineage>
</organism>
<evidence type="ECO:0000313" key="4">
    <source>
        <dbReference type="Proteomes" id="UP000336166"/>
    </source>
</evidence>
<name>A0AAN2WG60_LISMN</name>
<evidence type="ECO:0000313" key="3">
    <source>
        <dbReference type="EMBL" id="EAE2354133.1"/>
    </source>
</evidence>
<comment type="caution">
    <text evidence="3">The sequence shown here is derived from an EMBL/GenBank/DDBJ whole genome shotgun (WGS) entry which is preliminary data.</text>
</comment>
<dbReference type="EMBL" id="AAAREG010000004">
    <property type="protein sequence ID" value="EAE2354133.1"/>
    <property type="molecule type" value="Genomic_DNA"/>
</dbReference>
<feature type="transmembrane region" description="Helical" evidence="2">
    <location>
        <begin position="12"/>
        <end position="33"/>
    </location>
</feature>
<dbReference type="AlphaFoldDB" id="A0AAN2WG60"/>
<feature type="coiled-coil region" evidence="1">
    <location>
        <begin position="176"/>
        <end position="267"/>
    </location>
</feature>
<protein>
    <submittedName>
        <fullName evidence="3">Uncharacterized protein</fullName>
    </submittedName>
</protein>
<dbReference type="Proteomes" id="UP000336166">
    <property type="component" value="Unassembled WGS sequence"/>
</dbReference>
<keyword evidence="1" id="KW-0175">Coiled coil</keyword>
<sequence>MVNLRKKRGGKYLRNLIFIVLMFLFLVTSKMIFNEKNEQKETKLNSSVSLLDKSFTLVNHVYFSKNQTIMFELYTTEDHEPLPEKIDVEAKKERGDMKKYSTKLYKISDNYLVCFVQNVPDKWTTLRVEITDNSKKNALTLTNDSLFLTRQSMKEQETLVIQSSTFYEEKSLDYLAEDTEKFIAKIEKDAEGKENEIEKIQTANTNLKGQLDIKTEEEKNSSLEQITTNESKIATLKTEIAKMISDKKALEGKLEKIKAKKQKLTKK</sequence>
<evidence type="ECO:0000256" key="2">
    <source>
        <dbReference type="SAM" id="Phobius"/>
    </source>
</evidence>